<name>A0A1Y2HZR1_9FUNG</name>
<dbReference type="Proteomes" id="UP000193411">
    <property type="component" value="Unassembled WGS sequence"/>
</dbReference>
<dbReference type="EMBL" id="MCFL01000004">
    <property type="protein sequence ID" value="ORZ40088.1"/>
    <property type="molecule type" value="Genomic_DNA"/>
</dbReference>
<keyword evidence="2" id="KW-1185">Reference proteome</keyword>
<evidence type="ECO:0000313" key="2">
    <source>
        <dbReference type="Proteomes" id="UP000193411"/>
    </source>
</evidence>
<gene>
    <name evidence="1" type="ORF">BCR44DRAFT_1221558</name>
</gene>
<comment type="caution">
    <text evidence="1">The sequence shown here is derived from an EMBL/GenBank/DDBJ whole genome shotgun (WGS) entry which is preliminary data.</text>
</comment>
<evidence type="ECO:0000313" key="1">
    <source>
        <dbReference type="EMBL" id="ORZ40088.1"/>
    </source>
</evidence>
<proteinExistence type="predicted"/>
<accession>A0A1Y2HZR1</accession>
<protein>
    <submittedName>
        <fullName evidence="1">Uncharacterized protein</fullName>
    </submittedName>
</protein>
<dbReference type="AlphaFoldDB" id="A0A1Y2HZR1"/>
<sequence length="77" mass="8580">MPASCHVVNAALTANDLLSSLFLFHSHAIRRYAFNVCQTANFFPWLSIDGPQPALCSVRHTVNPQHPVTHNQCPDPR</sequence>
<organism evidence="1 2">
    <name type="scientific">Catenaria anguillulae PL171</name>
    <dbReference type="NCBI Taxonomy" id="765915"/>
    <lineage>
        <taxon>Eukaryota</taxon>
        <taxon>Fungi</taxon>
        <taxon>Fungi incertae sedis</taxon>
        <taxon>Blastocladiomycota</taxon>
        <taxon>Blastocladiomycetes</taxon>
        <taxon>Blastocladiales</taxon>
        <taxon>Catenariaceae</taxon>
        <taxon>Catenaria</taxon>
    </lineage>
</organism>
<reference evidence="1 2" key="1">
    <citation type="submission" date="2016-07" db="EMBL/GenBank/DDBJ databases">
        <title>Pervasive Adenine N6-methylation of Active Genes in Fungi.</title>
        <authorList>
            <consortium name="DOE Joint Genome Institute"/>
            <person name="Mondo S.J."/>
            <person name="Dannebaum R.O."/>
            <person name="Kuo R.C."/>
            <person name="Labutti K."/>
            <person name="Haridas S."/>
            <person name="Kuo A."/>
            <person name="Salamov A."/>
            <person name="Ahrendt S.R."/>
            <person name="Lipzen A."/>
            <person name="Sullivan W."/>
            <person name="Andreopoulos W.B."/>
            <person name="Clum A."/>
            <person name="Lindquist E."/>
            <person name="Daum C."/>
            <person name="Ramamoorthy G.K."/>
            <person name="Gryganskyi A."/>
            <person name="Culley D."/>
            <person name="Magnuson J.K."/>
            <person name="James T.Y."/>
            <person name="O'Malley M.A."/>
            <person name="Stajich J.E."/>
            <person name="Spatafora J.W."/>
            <person name="Visel A."/>
            <person name="Grigoriev I.V."/>
        </authorList>
    </citation>
    <scope>NUCLEOTIDE SEQUENCE [LARGE SCALE GENOMIC DNA]</scope>
    <source>
        <strain evidence="1 2">PL171</strain>
    </source>
</reference>